<dbReference type="AlphaFoldDB" id="A0AAN9Q6D7"/>
<keyword evidence="2" id="KW-1185">Reference proteome</keyword>
<sequence length="382" mass="43232">MDQQGPGSRGVNQDRALRNSPINPEVLVVASHTYSMCISPCEARQFLIQISLILSNIIRLLEQSRFGNELWDKKNDKEIAQILNKICPGCKSIRYQSKGFQLISGIKKPYGCKYCSGSGLGHYPSTKFRVSSNDLFRRTTIIVEINDTTSKEKTLGKDCRLIIGVLFLIMLNKKVYSTISLYKEMKSELSKCRKTLVELAFGLHYVNRHNVNKRSTRNRNFDARSTSRSCLGSRGQWREPVGLVNELKRNRCGDGRDHQVNLVGSPPQLWIAAAATKQAPSKTLISKENTNDLMTEEELFLKLWEFVQQGNIAFARPDTPFSCIISCAISRTEPGVVVRSKLANYHILCSILICDYSFRNCFTRASHAKVNWAIEIGPRLIF</sequence>
<organism evidence="1 2">
    <name type="scientific">Canavalia gladiata</name>
    <name type="common">Sword bean</name>
    <name type="synonym">Dolichos gladiatus</name>
    <dbReference type="NCBI Taxonomy" id="3824"/>
    <lineage>
        <taxon>Eukaryota</taxon>
        <taxon>Viridiplantae</taxon>
        <taxon>Streptophyta</taxon>
        <taxon>Embryophyta</taxon>
        <taxon>Tracheophyta</taxon>
        <taxon>Spermatophyta</taxon>
        <taxon>Magnoliopsida</taxon>
        <taxon>eudicotyledons</taxon>
        <taxon>Gunneridae</taxon>
        <taxon>Pentapetalae</taxon>
        <taxon>rosids</taxon>
        <taxon>fabids</taxon>
        <taxon>Fabales</taxon>
        <taxon>Fabaceae</taxon>
        <taxon>Papilionoideae</taxon>
        <taxon>50 kb inversion clade</taxon>
        <taxon>NPAAA clade</taxon>
        <taxon>indigoferoid/millettioid clade</taxon>
        <taxon>Phaseoleae</taxon>
        <taxon>Canavalia</taxon>
    </lineage>
</organism>
<comment type="caution">
    <text evidence="1">The sequence shown here is derived from an EMBL/GenBank/DDBJ whole genome shotgun (WGS) entry which is preliminary data.</text>
</comment>
<evidence type="ECO:0000313" key="1">
    <source>
        <dbReference type="EMBL" id="KAK7323852.1"/>
    </source>
</evidence>
<dbReference type="EMBL" id="JAYMYQ010000006">
    <property type="protein sequence ID" value="KAK7323852.1"/>
    <property type="molecule type" value="Genomic_DNA"/>
</dbReference>
<accession>A0AAN9Q6D7</accession>
<gene>
    <name evidence="1" type="ORF">VNO77_27348</name>
</gene>
<dbReference type="Proteomes" id="UP001367508">
    <property type="component" value="Unassembled WGS sequence"/>
</dbReference>
<reference evidence="1 2" key="1">
    <citation type="submission" date="2024-01" db="EMBL/GenBank/DDBJ databases">
        <title>The genomes of 5 underutilized Papilionoideae crops provide insights into root nodulation and disease resistanc.</title>
        <authorList>
            <person name="Jiang F."/>
        </authorList>
    </citation>
    <scope>NUCLEOTIDE SEQUENCE [LARGE SCALE GENOMIC DNA]</scope>
    <source>
        <strain evidence="1">LVBAO_FW01</strain>
        <tissue evidence="1">Leaves</tissue>
    </source>
</reference>
<name>A0AAN9Q6D7_CANGL</name>
<evidence type="ECO:0000313" key="2">
    <source>
        <dbReference type="Proteomes" id="UP001367508"/>
    </source>
</evidence>
<protein>
    <submittedName>
        <fullName evidence="1">Uncharacterized protein</fullName>
    </submittedName>
</protein>
<proteinExistence type="predicted"/>